<keyword evidence="9" id="KW-1029">Fimbrium biogenesis</keyword>
<name>A0A3Y0G410_SALET</name>
<feature type="signal peptide" evidence="10">
    <location>
        <begin position="1"/>
        <end position="30"/>
    </location>
</feature>
<evidence type="ECO:0000313" key="13">
    <source>
        <dbReference type="EMBL" id="ECW8172765.1"/>
    </source>
</evidence>
<evidence type="ECO:0000256" key="6">
    <source>
        <dbReference type="ARBA" id="ARBA00022729"/>
    </source>
</evidence>
<dbReference type="InterPro" id="IPR018030">
    <property type="entry name" value="Fimbrial_membr_usher_CS"/>
</dbReference>
<keyword evidence="4" id="KW-1134">Transmembrane beta strand</keyword>
<dbReference type="InterPro" id="IPR025885">
    <property type="entry name" value="PapC_N"/>
</dbReference>
<dbReference type="Pfam" id="PF13953">
    <property type="entry name" value="PapC_C"/>
    <property type="match status" value="1"/>
</dbReference>
<keyword evidence="8 9" id="KW-0998">Cell outer membrane</keyword>
<evidence type="ECO:0000256" key="4">
    <source>
        <dbReference type="ARBA" id="ARBA00022452"/>
    </source>
</evidence>
<dbReference type="Pfam" id="PF00577">
    <property type="entry name" value="Usher"/>
    <property type="match status" value="1"/>
</dbReference>
<dbReference type="FunFam" id="2.60.40.3110:FF:000001">
    <property type="entry name" value="Putative fimbrial outer membrane usher"/>
    <property type="match status" value="1"/>
</dbReference>
<dbReference type="InterPro" id="IPR043142">
    <property type="entry name" value="PapC-like_C_sf"/>
</dbReference>
<evidence type="ECO:0000256" key="10">
    <source>
        <dbReference type="SAM" id="SignalP"/>
    </source>
</evidence>
<evidence type="ECO:0000256" key="1">
    <source>
        <dbReference type="ARBA" id="ARBA00004571"/>
    </source>
</evidence>
<dbReference type="Gene3D" id="3.10.20.410">
    <property type="match status" value="1"/>
</dbReference>
<evidence type="ECO:0000256" key="7">
    <source>
        <dbReference type="ARBA" id="ARBA00023136"/>
    </source>
</evidence>
<dbReference type="Gene3D" id="2.60.40.3110">
    <property type="match status" value="1"/>
</dbReference>
<dbReference type="InterPro" id="IPR000015">
    <property type="entry name" value="Fimb_usher"/>
</dbReference>
<dbReference type="AlphaFoldDB" id="A0A3Y0G410"/>
<feature type="chain" id="PRO_5030088664" evidence="10">
    <location>
        <begin position="31"/>
        <end position="867"/>
    </location>
</feature>
<sequence>MILLSKNFRVTFLARFIVCTLLPSSFCAWAENETMEFDSSFLMGPGSSQVDLSRYSDGNAISPGVYDASGYVNNDLVTTLKVEFIDIAHNGKTQACITPKMLSQLHIRLPDDIPEKAVLVKREESINNCLDLALAIPQSTNHFDGGDQRLDIGVPQMWVQKGFANYVDPSLWDDGIPAAMLSYNVSAWKNENNYGTEDSVYAGFNGGVNLGAWHFRAQGNYSRQKDGDSNIDYQNRYMQRDIAALRSQLIIGESGTSGEAFDTVNLRGIRLYSESQMLPPQLASYAPTIRGVANSNAKVTITQNGYKIYETTVPPGPFAIDDLSPSGYGADLEVTITEADGSKHSFSQAFSSLVQMMHPGVGKWDLSVGQVNDDSLRDEPGLAQGTFYYGFNNTFTGFSGIQATDNGYLAGLLGLGMNTLIGAVSFDVTQSQTNVPDDKTYSGQSYRVSWNKFFAPTDTSLNIAAYRYSTKDYLGLSDALSIIDDAKHSDSNTARGMNNYSRMKNQFTISLNQSLNSEDANYGSLYLNGSWADYWVTNDSRSSFSAGYSNSLGWASYSINVQRTYDEDNHRDDSVYLSVTIPLDKLLGTDRDSGGFRTLNSSVSSDFDGSNQFNTSASGYSADSRWNYSISTAYDMEKEDKDLSTISSYVSYDSNYGNITASASASNDSSRQYSLNTDGGFVLHSGGLTFSNQSFSDGDTLVLIDAPGAKGARIDYGNSTIDRFGYGIGNSLTPYRENIVSLDINELDNDIEMKSTSATVIPRRGAVVMSQFATDQGRSAIINLVRSDGQPIPFTAEVFDQNNNMLGTVGQGSQAFVRGIDDSGELEVRWSLQNQAQRCRLHYQVASGNEDAPGKTLVLNAVPCKMQ</sequence>
<dbReference type="GO" id="GO:0015473">
    <property type="term" value="F:fimbrial usher porin activity"/>
    <property type="evidence" value="ECO:0007669"/>
    <property type="project" value="InterPro"/>
</dbReference>
<proteinExistence type="inferred from homology"/>
<keyword evidence="5 9" id="KW-0812">Transmembrane</keyword>
<comment type="similarity">
    <text evidence="2 9">Belongs to the fimbrial export usher family.</text>
</comment>
<dbReference type="PROSITE" id="PS01151">
    <property type="entry name" value="FIMBRIAL_USHER"/>
    <property type="match status" value="1"/>
</dbReference>
<evidence type="ECO:0000256" key="5">
    <source>
        <dbReference type="ARBA" id="ARBA00022692"/>
    </source>
</evidence>
<keyword evidence="3 9" id="KW-0813">Transport</keyword>
<dbReference type="PANTHER" id="PTHR30451:SF3">
    <property type="entry name" value="OUTER MEMBRANE USHER PROTEIN HTRE-RELATED"/>
    <property type="match status" value="1"/>
</dbReference>
<dbReference type="NCBIfam" id="NF007337">
    <property type="entry name" value="PRK09828.1"/>
    <property type="match status" value="1"/>
</dbReference>
<protein>
    <submittedName>
        <fullName evidence="13">Outer membrane usher protein</fullName>
    </submittedName>
</protein>
<dbReference type="GO" id="GO:0009297">
    <property type="term" value="P:pilus assembly"/>
    <property type="evidence" value="ECO:0007669"/>
    <property type="project" value="InterPro"/>
</dbReference>
<evidence type="ECO:0000259" key="11">
    <source>
        <dbReference type="Pfam" id="PF13953"/>
    </source>
</evidence>
<dbReference type="GO" id="GO:0009279">
    <property type="term" value="C:cell outer membrane"/>
    <property type="evidence" value="ECO:0007669"/>
    <property type="project" value="UniProtKB-SubCell"/>
</dbReference>
<keyword evidence="7 9" id="KW-0472">Membrane</keyword>
<reference evidence="13" key="1">
    <citation type="submission" date="2019-09" db="EMBL/GenBank/DDBJ databases">
        <authorList>
            <person name="Ashton P.M."/>
            <person name="Dallman T."/>
            <person name="Nair S."/>
            <person name="De Pinna E."/>
            <person name="Peters T."/>
            <person name="Grant K."/>
        </authorList>
    </citation>
    <scope>NUCLEOTIDE SEQUENCE</scope>
    <source>
        <strain evidence="13">804504</strain>
    </source>
</reference>
<dbReference type="Gene3D" id="2.60.40.2070">
    <property type="match status" value="1"/>
</dbReference>
<dbReference type="SUPFAM" id="SSF141729">
    <property type="entry name" value="FimD N-terminal domain-like"/>
    <property type="match status" value="1"/>
</dbReference>
<dbReference type="PANTHER" id="PTHR30451">
    <property type="entry name" value="OUTER MEMBRANE USHER PROTEIN"/>
    <property type="match status" value="1"/>
</dbReference>
<evidence type="ECO:0000256" key="2">
    <source>
        <dbReference type="ARBA" id="ARBA00008064"/>
    </source>
</evidence>
<evidence type="ECO:0000256" key="8">
    <source>
        <dbReference type="ARBA" id="ARBA00023237"/>
    </source>
</evidence>
<accession>A0A3Y0G410</accession>
<dbReference type="InterPro" id="IPR042186">
    <property type="entry name" value="FimD_plug_dom"/>
</dbReference>
<keyword evidence="6 10" id="KW-0732">Signal</keyword>
<evidence type="ECO:0000259" key="12">
    <source>
        <dbReference type="Pfam" id="PF13954"/>
    </source>
</evidence>
<dbReference type="InterPro" id="IPR037224">
    <property type="entry name" value="PapC_N_sf"/>
</dbReference>
<comment type="caution">
    <text evidence="13">The sequence shown here is derived from an EMBL/GenBank/DDBJ whole genome shotgun (WGS) entry which is preliminary data.</text>
</comment>
<feature type="domain" description="PapC N-terminal" evidence="12">
    <location>
        <begin position="36"/>
        <end position="186"/>
    </location>
</feature>
<gene>
    <name evidence="13" type="ORF">F3613_04520</name>
</gene>
<evidence type="ECO:0000256" key="3">
    <source>
        <dbReference type="ARBA" id="ARBA00022448"/>
    </source>
</evidence>
<comment type="subcellular location">
    <subcellularLocation>
        <location evidence="1 9">Cell outer membrane</location>
        <topology evidence="1 9">Multi-pass membrane protein</topology>
    </subcellularLocation>
</comment>
<feature type="domain" description="PapC-like C-terminal" evidence="11">
    <location>
        <begin position="781"/>
        <end position="845"/>
    </location>
</feature>
<organism evidence="13">
    <name type="scientific">Salmonella enterica I</name>
    <dbReference type="NCBI Taxonomy" id="59201"/>
    <lineage>
        <taxon>Bacteria</taxon>
        <taxon>Pseudomonadati</taxon>
        <taxon>Pseudomonadota</taxon>
        <taxon>Gammaproteobacteria</taxon>
        <taxon>Enterobacterales</taxon>
        <taxon>Enterobacteriaceae</taxon>
        <taxon>Salmonella</taxon>
    </lineage>
</organism>
<evidence type="ECO:0000256" key="9">
    <source>
        <dbReference type="RuleBase" id="RU003884"/>
    </source>
</evidence>
<dbReference type="Gene3D" id="2.60.40.2610">
    <property type="entry name" value="Outer membrane usher protein FimD, plug domain"/>
    <property type="match status" value="1"/>
</dbReference>
<dbReference type="EMBL" id="AAKXRS010000004">
    <property type="protein sequence ID" value="ECW8172765.1"/>
    <property type="molecule type" value="Genomic_DNA"/>
</dbReference>
<dbReference type="Pfam" id="PF13954">
    <property type="entry name" value="PapC_N"/>
    <property type="match status" value="1"/>
</dbReference>
<dbReference type="InterPro" id="IPR025949">
    <property type="entry name" value="PapC-like_C"/>
</dbReference>